<dbReference type="EMBL" id="AP022314">
    <property type="protein sequence ID" value="BBU20769.1"/>
    <property type="molecule type" value="Genomic_DNA"/>
</dbReference>
<evidence type="ECO:0000313" key="1">
    <source>
        <dbReference type="EMBL" id="BBU20769.1"/>
    </source>
</evidence>
<dbReference type="InterPro" id="IPR018193">
    <property type="entry name" value="Glyc_kinase_flavodox-like_fold"/>
</dbReference>
<dbReference type="Gene3D" id="3.90.1510.10">
    <property type="entry name" value="Glycerate kinase, domain 2"/>
    <property type="match status" value="1"/>
</dbReference>
<protein>
    <recommendedName>
        <fullName evidence="3">Glycerate kinase</fullName>
    </recommendedName>
</protein>
<dbReference type="InterPro" id="IPR004381">
    <property type="entry name" value="Glycerate_kinase"/>
</dbReference>
<evidence type="ECO:0000313" key="2">
    <source>
        <dbReference type="Proteomes" id="UP000464624"/>
    </source>
</evidence>
<gene>
    <name evidence="1" type="ORF">MYXE_05580</name>
</gene>
<dbReference type="AlphaFoldDB" id="A0AAD1LZC4"/>
<dbReference type="GO" id="GO:0031388">
    <property type="term" value="P:organic acid phosphorylation"/>
    <property type="evidence" value="ECO:0007669"/>
    <property type="project" value="InterPro"/>
</dbReference>
<evidence type="ECO:0008006" key="3">
    <source>
        <dbReference type="Google" id="ProtNLM"/>
    </source>
</evidence>
<dbReference type="KEGG" id="mxe:MYXE_05580"/>
<reference evidence="1 2" key="1">
    <citation type="submission" date="2019-12" db="EMBL/GenBank/DDBJ databases">
        <title>Complete genome sequence of Mycolicibacterium xenopi str. JCM15661T.</title>
        <authorList>
            <person name="Yoshida M."/>
            <person name="Fukano H."/>
            <person name="Asakura T."/>
            <person name="Hoshino Y."/>
        </authorList>
    </citation>
    <scope>NUCLEOTIDE SEQUENCE [LARGE SCALE GENOMIC DNA]</scope>
    <source>
        <strain evidence="1 2">JCM 15661T</strain>
    </source>
</reference>
<dbReference type="PANTHER" id="PTHR21599">
    <property type="entry name" value="GLYCERATE KINASE"/>
    <property type="match status" value="1"/>
</dbReference>
<dbReference type="SUPFAM" id="SSF110738">
    <property type="entry name" value="Glycerate kinase I"/>
    <property type="match status" value="1"/>
</dbReference>
<proteinExistence type="predicted"/>
<dbReference type="Pfam" id="PF02595">
    <property type="entry name" value="Gly_kinase"/>
    <property type="match status" value="1"/>
</dbReference>
<dbReference type="GO" id="GO:0008887">
    <property type="term" value="F:glycerate kinase activity"/>
    <property type="evidence" value="ECO:0007669"/>
    <property type="project" value="InterPro"/>
</dbReference>
<dbReference type="InterPro" id="IPR036129">
    <property type="entry name" value="Glycerate_kinase_sf"/>
</dbReference>
<name>A0AAD1LZC4_MYCXE</name>
<accession>A0AAD1LZC4</accession>
<dbReference type="RefSeq" id="WP_085197430.1">
    <property type="nucleotide sequence ID" value="NZ_AP022314.1"/>
</dbReference>
<dbReference type="PANTHER" id="PTHR21599:SF0">
    <property type="entry name" value="GLYCERATE KINASE"/>
    <property type="match status" value="1"/>
</dbReference>
<dbReference type="Proteomes" id="UP000464624">
    <property type="component" value="Chromosome"/>
</dbReference>
<sequence>MPTVLIAPDKFEGSLAAAEAVGDGGSASADGGAGFLAGLGAQLLDAARSAVSDGGVALSSIASVDLAAALDSMDGVHLMLDSEVDNPLTGPKGTAAVYGPQKSDESEQVRELAASLTHFADVVAVTTRSDYRDHAGAGAAGGTGVAALVLGAEFRPA</sequence>
<organism evidence="1 2">
    <name type="scientific">Mycobacterium xenopi</name>
    <dbReference type="NCBI Taxonomy" id="1789"/>
    <lineage>
        <taxon>Bacteria</taxon>
        <taxon>Bacillati</taxon>
        <taxon>Actinomycetota</taxon>
        <taxon>Actinomycetes</taxon>
        <taxon>Mycobacteriales</taxon>
        <taxon>Mycobacteriaceae</taxon>
        <taxon>Mycobacterium</taxon>
    </lineage>
</organism>